<gene>
    <name evidence="1" type="ORF">S03H2_10546</name>
</gene>
<evidence type="ECO:0000313" key="1">
    <source>
        <dbReference type="EMBL" id="GAH36083.1"/>
    </source>
</evidence>
<name>X1GSV2_9ZZZZ</name>
<sequence>PDKWDGQTTMMEESEPIAMRFMDLDLSTGE</sequence>
<reference evidence="1" key="1">
    <citation type="journal article" date="2014" name="Front. Microbiol.">
        <title>High frequency of phylogenetically diverse reductive dehalogenase-homologous genes in deep subseafloor sedimentary metagenomes.</title>
        <authorList>
            <person name="Kawai M."/>
            <person name="Futagami T."/>
            <person name="Toyoda A."/>
            <person name="Takaki Y."/>
            <person name="Nishi S."/>
            <person name="Hori S."/>
            <person name="Arai W."/>
            <person name="Tsubouchi T."/>
            <person name="Morono Y."/>
            <person name="Uchiyama I."/>
            <person name="Ito T."/>
            <person name="Fujiyama A."/>
            <person name="Inagaki F."/>
            <person name="Takami H."/>
        </authorList>
    </citation>
    <scope>NUCLEOTIDE SEQUENCE</scope>
    <source>
        <strain evidence="1">Expedition CK06-06</strain>
    </source>
</reference>
<comment type="caution">
    <text evidence="1">The sequence shown here is derived from an EMBL/GenBank/DDBJ whole genome shotgun (WGS) entry which is preliminary data.</text>
</comment>
<dbReference type="AlphaFoldDB" id="X1GSV2"/>
<dbReference type="EMBL" id="BARU01005418">
    <property type="protein sequence ID" value="GAH36083.1"/>
    <property type="molecule type" value="Genomic_DNA"/>
</dbReference>
<proteinExistence type="predicted"/>
<organism evidence="1">
    <name type="scientific">marine sediment metagenome</name>
    <dbReference type="NCBI Taxonomy" id="412755"/>
    <lineage>
        <taxon>unclassified sequences</taxon>
        <taxon>metagenomes</taxon>
        <taxon>ecological metagenomes</taxon>
    </lineage>
</organism>
<accession>X1GSV2</accession>
<protein>
    <submittedName>
        <fullName evidence="1">Uncharacterized protein</fullName>
    </submittedName>
</protein>
<feature type="non-terminal residue" evidence="1">
    <location>
        <position position="1"/>
    </location>
</feature>